<keyword evidence="5" id="KW-0560">Oxidoreductase</keyword>
<dbReference type="GO" id="GO:0046872">
    <property type="term" value="F:metal ion binding"/>
    <property type="evidence" value="ECO:0007669"/>
    <property type="project" value="UniProtKB-KW"/>
</dbReference>
<dbReference type="SUPFAM" id="SSF50129">
    <property type="entry name" value="GroES-like"/>
    <property type="match status" value="1"/>
</dbReference>
<evidence type="ECO:0000256" key="5">
    <source>
        <dbReference type="ARBA" id="ARBA00023002"/>
    </source>
</evidence>
<dbReference type="PANTHER" id="PTHR43350:SF19">
    <property type="entry name" value="D-GULOSIDE 3-DEHYDROGENASE"/>
    <property type="match status" value="1"/>
</dbReference>
<sequence length="304" mass="32229">MRRLVVSAPHSLAWQDFTLAAPPAGQAQIRTHLSAVSISSELSVVAGLPSGSSPAPLGYQTLGVIEAVGPDVSLQAGQRVVCTLGHASHGNILAKNLIPVPHGVSDRTALCSILGEETHKGLRKLSPQPGEQILIAGAGLLGLLSVFNLTRRGLDQVTVLEPDPHRRALALEFGARAAHAPGELPHDQFDVGVECSASPAGFAELLRHLRRSARCGVLSDGNWGALVLPPEFHSRELTLVASSDGEDYPTYAAWLWAHADPVLEKLFEQVVPVGNLVEVFGNLGTCPRPVSVLVDWRDLEAPDS</sequence>
<comment type="caution">
    <text evidence="7">The sequence shown here is derived from an EMBL/GenBank/DDBJ whole genome shotgun (WGS) entry which is preliminary data.</text>
</comment>
<dbReference type="Gene3D" id="3.90.180.10">
    <property type="entry name" value="Medium-chain alcohol dehydrogenases, catalytic domain"/>
    <property type="match status" value="2"/>
</dbReference>
<keyword evidence="8" id="KW-1185">Reference proteome</keyword>
<evidence type="ECO:0000256" key="2">
    <source>
        <dbReference type="ARBA" id="ARBA00008072"/>
    </source>
</evidence>
<evidence type="ECO:0000256" key="3">
    <source>
        <dbReference type="ARBA" id="ARBA00022723"/>
    </source>
</evidence>
<dbReference type="InterPro" id="IPR013154">
    <property type="entry name" value="ADH-like_N"/>
</dbReference>
<dbReference type="Pfam" id="PF08240">
    <property type="entry name" value="ADH_N"/>
    <property type="match status" value="1"/>
</dbReference>
<accession>A0A418VAW0</accession>
<keyword evidence="3" id="KW-0479">Metal-binding</keyword>
<dbReference type="PANTHER" id="PTHR43350">
    <property type="entry name" value="NAD-DEPENDENT ALCOHOL DEHYDROGENASE"/>
    <property type="match status" value="1"/>
</dbReference>
<evidence type="ECO:0000313" key="8">
    <source>
        <dbReference type="Proteomes" id="UP000286287"/>
    </source>
</evidence>
<evidence type="ECO:0000256" key="4">
    <source>
        <dbReference type="ARBA" id="ARBA00022833"/>
    </source>
</evidence>
<organism evidence="7 8">
    <name type="scientific">Deinococcus cavernae</name>
    <dbReference type="NCBI Taxonomy" id="2320857"/>
    <lineage>
        <taxon>Bacteria</taxon>
        <taxon>Thermotogati</taxon>
        <taxon>Deinococcota</taxon>
        <taxon>Deinococci</taxon>
        <taxon>Deinococcales</taxon>
        <taxon>Deinococcaceae</taxon>
        <taxon>Deinococcus</taxon>
    </lineage>
</organism>
<proteinExistence type="inferred from homology"/>
<dbReference type="RefSeq" id="WP_119765923.1">
    <property type="nucleotide sequence ID" value="NZ_QYUJ01000014.1"/>
</dbReference>
<gene>
    <name evidence="7" type="ORF">D3875_18175</name>
</gene>
<dbReference type="InterPro" id="IPR036291">
    <property type="entry name" value="NAD(P)-bd_dom_sf"/>
</dbReference>
<feature type="domain" description="Alcohol dehydrogenase-like N-terminal" evidence="6">
    <location>
        <begin position="24"/>
        <end position="83"/>
    </location>
</feature>
<evidence type="ECO:0000313" key="7">
    <source>
        <dbReference type="EMBL" id="RJF73189.1"/>
    </source>
</evidence>
<evidence type="ECO:0000256" key="1">
    <source>
        <dbReference type="ARBA" id="ARBA00001947"/>
    </source>
</evidence>
<dbReference type="Proteomes" id="UP000286287">
    <property type="component" value="Unassembled WGS sequence"/>
</dbReference>
<name>A0A418VAW0_9DEIO</name>
<keyword evidence="4" id="KW-0862">Zinc</keyword>
<dbReference type="EMBL" id="QYUJ01000014">
    <property type="protein sequence ID" value="RJF73189.1"/>
    <property type="molecule type" value="Genomic_DNA"/>
</dbReference>
<dbReference type="AlphaFoldDB" id="A0A418VAW0"/>
<dbReference type="GO" id="GO:0016491">
    <property type="term" value="F:oxidoreductase activity"/>
    <property type="evidence" value="ECO:0007669"/>
    <property type="project" value="UniProtKB-KW"/>
</dbReference>
<dbReference type="SUPFAM" id="SSF51735">
    <property type="entry name" value="NAD(P)-binding Rossmann-fold domains"/>
    <property type="match status" value="1"/>
</dbReference>
<evidence type="ECO:0000259" key="6">
    <source>
        <dbReference type="Pfam" id="PF08240"/>
    </source>
</evidence>
<comment type="similarity">
    <text evidence="2">Belongs to the zinc-containing alcohol dehydrogenase family.</text>
</comment>
<dbReference type="CDD" id="cd08255">
    <property type="entry name" value="2-desacetyl-2-hydroxyethyl_bacteriochlorophyllide_like"/>
    <property type="match status" value="1"/>
</dbReference>
<dbReference type="OrthoDB" id="9792162at2"/>
<dbReference type="InterPro" id="IPR011032">
    <property type="entry name" value="GroES-like_sf"/>
</dbReference>
<protein>
    <submittedName>
        <fullName evidence="7">Theronine dehydrogenase</fullName>
    </submittedName>
</protein>
<comment type="cofactor">
    <cofactor evidence="1">
        <name>Zn(2+)</name>
        <dbReference type="ChEBI" id="CHEBI:29105"/>
    </cofactor>
</comment>
<reference evidence="7 8" key="1">
    <citation type="submission" date="2018-09" db="EMBL/GenBank/DDBJ databases">
        <authorList>
            <person name="Zhu H."/>
        </authorList>
    </citation>
    <scope>NUCLEOTIDE SEQUENCE [LARGE SCALE GENOMIC DNA]</scope>
    <source>
        <strain evidence="7 8">K2S05-167</strain>
    </source>
</reference>
<dbReference type="Gene3D" id="3.40.50.720">
    <property type="entry name" value="NAD(P)-binding Rossmann-like Domain"/>
    <property type="match status" value="1"/>
</dbReference>